<feature type="signal peptide" evidence="1">
    <location>
        <begin position="1"/>
        <end position="24"/>
    </location>
</feature>
<dbReference type="Pfam" id="PF21027">
    <property type="entry name" value="Sde0182_C"/>
    <property type="match status" value="1"/>
</dbReference>
<evidence type="ECO:0000256" key="1">
    <source>
        <dbReference type="SAM" id="SignalP"/>
    </source>
</evidence>
<reference evidence="4 5" key="1">
    <citation type="submission" date="2018-02" db="EMBL/GenBank/DDBJ databases">
        <title>The genomes of Aspergillus section Nigri reveals drivers in fungal speciation.</title>
        <authorList>
            <consortium name="DOE Joint Genome Institute"/>
            <person name="Vesth T.C."/>
            <person name="Nybo J."/>
            <person name="Theobald S."/>
            <person name="Brandl J."/>
            <person name="Frisvad J.C."/>
            <person name="Nielsen K.F."/>
            <person name="Lyhne E.K."/>
            <person name="Kogle M.E."/>
            <person name="Kuo A."/>
            <person name="Riley R."/>
            <person name="Clum A."/>
            <person name="Nolan M."/>
            <person name="Lipzen A."/>
            <person name="Salamov A."/>
            <person name="Henrissat B."/>
            <person name="Wiebenga A."/>
            <person name="De vries R.P."/>
            <person name="Grigoriev I.V."/>
            <person name="Mortensen U.H."/>
            <person name="Andersen M.R."/>
            <person name="Baker S.E."/>
        </authorList>
    </citation>
    <scope>NUCLEOTIDE SEQUENCE [LARGE SCALE GENOMIC DNA]</scope>
    <source>
        <strain evidence="4 5">CBS 101889</strain>
    </source>
</reference>
<evidence type="ECO:0000313" key="4">
    <source>
        <dbReference type="EMBL" id="RAL09407.1"/>
    </source>
</evidence>
<dbReference type="EMBL" id="KZ824304">
    <property type="protein sequence ID" value="RAL09407.1"/>
    <property type="molecule type" value="Genomic_DNA"/>
</dbReference>
<dbReference type="InterPro" id="IPR048527">
    <property type="entry name" value="Sde182_C"/>
</dbReference>
<keyword evidence="5" id="KW-1185">Reference proteome</keyword>
<accession>A0A395HNK5</accession>
<evidence type="ECO:0000259" key="3">
    <source>
        <dbReference type="Pfam" id="PF21027"/>
    </source>
</evidence>
<dbReference type="Pfam" id="PF07632">
    <property type="entry name" value="Sde182_NH-like"/>
    <property type="match status" value="1"/>
</dbReference>
<dbReference type="Proteomes" id="UP000248961">
    <property type="component" value="Unassembled WGS sequence"/>
</dbReference>
<dbReference type="GeneID" id="37203512"/>
<evidence type="ECO:0000313" key="5">
    <source>
        <dbReference type="Proteomes" id="UP000248961"/>
    </source>
</evidence>
<dbReference type="InterPro" id="IPR013783">
    <property type="entry name" value="Ig-like_fold"/>
</dbReference>
<dbReference type="RefSeq" id="XP_025548561.1">
    <property type="nucleotide sequence ID" value="XM_025699223.1"/>
</dbReference>
<dbReference type="Gene3D" id="3.90.245.10">
    <property type="entry name" value="Ribonucleoside hydrolase-like"/>
    <property type="match status" value="1"/>
</dbReference>
<feature type="domain" description="Cellulose-binding Sde182 nucleoside hydrolase-like" evidence="2">
    <location>
        <begin position="33"/>
        <end position="334"/>
    </location>
</feature>
<dbReference type="AlphaFoldDB" id="A0A395HNK5"/>
<gene>
    <name evidence="4" type="ORF">BO97DRAFT_458224</name>
</gene>
<feature type="chain" id="PRO_5017437240" evidence="1">
    <location>
        <begin position="25"/>
        <end position="488"/>
    </location>
</feature>
<name>A0A395HNK5_ASPHC</name>
<dbReference type="VEuPathDB" id="FungiDB:BO97DRAFT_458224"/>
<dbReference type="GO" id="GO:0016799">
    <property type="term" value="F:hydrolase activity, hydrolyzing N-glycosyl compounds"/>
    <property type="evidence" value="ECO:0007669"/>
    <property type="project" value="InterPro"/>
</dbReference>
<dbReference type="Gene3D" id="2.60.40.10">
    <property type="entry name" value="Immunoglobulins"/>
    <property type="match status" value="1"/>
</dbReference>
<feature type="domain" description="Cellulose-binding Sde182 C-terminal" evidence="3">
    <location>
        <begin position="407"/>
        <end position="487"/>
    </location>
</feature>
<keyword evidence="1" id="KW-0732">Signal</keyword>
<evidence type="ECO:0000259" key="2">
    <source>
        <dbReference type="Pfam" id="PF07632"/>
    </source>
</evidence>
<proteinExistence type="predicted"/>
<sequence>MKIFQRQLLTAGLLATGLSDFVYGAADRASMFRIVVTTDLEQDDLASLIRYLLYTNELDTQGIIYTSSRYHWSGDGNGTKFFLSDREYRSPQWAWRWTGSRTVQDQVLRAYAEIWPNLNNHDPFFPTPDELRALVKVGNIDFEGEMEQDTEGSDLIRSLILNDDPRPLYLQAWGGTNTIARALKSIEEEYSNSSQWSQTQDSVSRKAVILASGFQDETYADYISLRWPDVRVEQLEPGYRTWGYNCDKGQGNTRGLSLGDNVYFTGDWMKAHIQTGPYGRLYRSWLDEQSMPGDAQDIFGSPATASSSSFCQPLEPYAFLSEGDNVVFNPFAQNSTSPNLWVMVPTEKNKAGVDIANYTTDCWAGAVQNDFAARMQLTLTPSYEDANHPPSVSILNGTTVEAPAGTTITLAGNVTDPDSHSVTTSWWQFFEEGTYPGHVIVTEVENDRADITIPADAEAGQTISIILEGTDDGKFPLTRYGRVLIHVK</sequence>
<organism evidence="4 5">
    <name type="scientific">Aspergillus homomorphus (strain CBS 101889)</name>
    <dbReference type="NCBI Taxonomy" id="1450537"/>
    <lineage>
        <taxon>Eukaryota</taxon>
        <taxon>Fungi</taxon>
        <taxon>Dikarya</taxon>
        <taxon>Ascomycota</taxon>
        <taxon>Pezizomycotina</taxon>
        <taxon>Eurotiomycetes</taxon>
        <taxon>Eurotiomycetidae</taxon>
        <taxon>Eurotiales</taxon>
        <taxon>Aspergillaceae</taxon>
        <taxon>Aspergillus</taxon>
        <taxon>Aspergillus subgen. Circumdati</taxon>
    </lineage>
</organism>
<dbReference type="InterPro" id="IPR011483">
    <property type="entry name" value="Sde182_NH-like"/>
</dbReference>
<dbReference type="InterPro" id="IPR036452">
    <property type="entry name" value="Ribo_hydro-like"/>
</dbReference>
<protein>
    <submittedName>
        <fullName evidence="4">DUF1593-domain-containing protein</fullName>
    </submittedName>
</protein>
<dbReference type="OrthoDB" id="3592035at2759"/>